<feature type="modified residue" description="N6-murein peptidoglycan lysine" evidence="7 8">
    <location>
        <position position="80"/>
    </location>
</feature>
<keyword evidence="7" id="KW-0677">Repeat</keyword>
<reference evidence="12 13" key="1">
    <citation type="submission" date="2016-07" db="EMBL/GenBank/DDBJ databases">
        <title>Draft Genome Sequence of Oceanisphaera psychrotolerans, isolated from coastal sediment samples.</title>
        <authorList>
            <person name="Zhuo S."/>
            <person name="Ruan Z."/>
        </authorList>
    </citation>
    <scope>NUCLEOTIDE SEQUENCE [LARGE SCALE GENOMIC DNA]</scope>
    <source>
        <strain evidence="12 13">LAM-WHM-ZC</strain>
    </source>
</reference>
<keyword evidence="3 7" id="KW-0472">Membrane</keyword>
<comment type="subunit">
    <text evidence="7">Homotrimer.</text>
</comment>
<feature type="lipid moiety-binding region" description="S-diacylglycerol cysteine" evidence="7 9">
    <location>
        <position position="20"/>
    </location>
</feature>
<protein>
    <recommendedName>
        <fullName evidence="7">Major outer membrane lipoprotein Lpp</fullName>
    </recommendedName>
</protein>
<keyword evidence="1 10" id="KW-0732">Signal</keyword>
<sequence length="80" mass="8542">MRNKMMLVGGVVGTLLLAGCSSTDALETKLDSLAQDVQAVQQGQQMNSAKIDRLAADVAEARASADRANSRLDQMGRYTK</sequence>
<comment type="subcellular location">
    <subcellularLocation>
        <location evidence="7">Cell outer membrane</location>
        <topology evidence="7">Lipid-anchor</topology>
        <orientation evidence="7">Periplasmic side</orientation>
    </subcellularLocation>
    <subcellularLocation>
        <location evidence="7">Secreted</location>
        <location evidence="7">Cell wall</location>
        <topology evidence="7">Peptidoglycan-anchor</topology>
    </subcellularLocation>
    <text evidence="7">Attached via its lipidated N-terminus to the inner leaflet of the outer membrane. Attached to the peptidoglycan network (PGN) via its C-terminus.</text>
</comment>
<evidence type="ECO:0000259" key="11">
    <source>
        <dbReference type="Pfam" id="PF04728"/>
    </source>
</evidence>
<keyword evidence="2 7" id="KW-0572">Peptidoglycan-anchor</keyword>
<evidence type="ECO:0000313" key="12">
    <source>
        <dbReference type="EMBL" id="OIN13101.1"/>
    </source>
</evidence>
<dbReference type="InterPro" id="IPR016367">
    <property type="entry name" value="MOM_Lpp"/>
</dbReference>
<evidence type="ECO:0000256" key="8">
    <source>
        <dbReference type="PIRSR" id="PIRSR002855-1"/>
    </source>
</evidence>
<proteinExistence type="inferred from homology"/>
<comment type="function">
    <text evidence="7">A highly abundant outer membrane lipoprotein that controls the distance between the inner and outer membranes. The only protein known to be covalently linked to the peptidoglycan network (PGN). Also non-covalently binds the PGN. The link between the cell outer membrane and PGN contributes to maintenance of the structural and functional integrity of the cell envelope, and maintains the correct distance between the PGN and the outer membrane.</text>
</comment>
<keyword evidence="13" id="KW-1185">Reference proteome</keyword>
<keyword evidence="7" id="KW-0134">Cell wall</keyword>
<evidence type="ECO:0000256" key="2">
    <source>
        <dbReference type="ARBA" id="ARBA00023088"/>
    </source>
</evidence>
<feature type="signal peptide" evidence="10">
    <location>
        <begin position="1"/>
        <end position="25"/>
    </location>
</feature>
<evidence type="ECO:0000256" key="3">
    <source>
        <dbReference type="ARBA" id="ARBA00023136"/>
    </source>
</evidence>
<evidence type="ECO:0000256" key="9">
    <source>
        <dbReference type="PIRSR" id="PIRSR002855-2"/>
    </source>
</evidence>
<organism evidence="12 13">
    <name type="scientific">Oceanisphaera psychrotolerans</name>
    <dbReference type="NCBI Taxonomy" id="1414654"/>
    <lineage>
        <taxon>Bacteria</taxon>
        <taxon>Pseudomonadati</taxon>
        <taxon>Pseudomonadota</taxon>
        <taxon>Gammaproteobacteria</taxon>
        <taxon>Aeromonadales</taxon>
        <taxon>Aeromonadaceae</taxon>
        <taxon>Oceanisphaera</taxon>
    </lineage>
</organism>
<dbReference type="HAMAP" id="MF_00843">
    <property type="entry name" value="Lpp"/>
    <property type="match status" value="1"/>
</dbReference>
<dbReference type="Proteomes" id="UP000243073">
    <property type="component" value="Unassembled WGS sequence"/>
</dbReference>
<dbReference type="Gene3D" id="1.20.5.190">
    <property type="match status" value="1"/>
</dbReference>
<evidence type="ECO:0000256" key="1">
    <source>
        <dbReference type="ARBA" id="ARBA00022729"/>
    </source>
</evidence>
<evidence type="ECO:0000256" key="10">
    <source>
        <dbReference type="SAM" id="SignalP"/>
    </source>
</evidence>
<feature type="domain" description="Lipoprotein leucine-zipper" evidence="11">
    <location>
        <begin position="29"/>
        <end position="78"/>
    </location>
</feature>
<accession>A0A1J4QFS7</accession>
<feature type="chain" id="PRO_5009632389" description="Major outer membrane lipoprotein Lpp" evidence="10">
    <location>
        <begin position="26"/>
        <end position="80"/>
    </location>
</feature>
<dbReference type="InterPro" id="IPR006817">
    <property type="entry name" value="Lipoprotein_leucine-zipper_dom"/>
</dbReference>
<dbReference type="RefSeq" id="WP_071471679.1">
    <property type="nucleotide sequence ID" value="NZ_MDKE01000007.1"/>
</dbReference>
<keyword evidence="7" id="KW-0964">Secreted</keyword>
<keyword evidence="5 7" id="KW-0998">Cell outer membrane</keyword>
<dbReference type="EMBL" id="MDKE01000007">
    <property type="protein sequence ID" value="OIN13101.1"/>
    <property type="molecule type" value="Genomic_DNA"/>
</dbReference>
<dbReference type="PIRSF" id="PIRSF002855">
    <property type="entry name" value="Murein-lipoprotein"/>
    <property type="match status" value="1"/>
</dbReference>
<dbReference type="PANTHER" id="PTHR38763:SF1">
    <property type="entry name" value="MAJOR OUTER MEMBRANE LIPOPROTEIN LPP"/>
    <property type="match status" value="1"/>
</dbReference>
<evidence type="ECO:0000313" key="13">
    <source>
        <dbReference type="Proteomes" id="UP000243073"/>
    </source>
</evidence>
<evidence type="ECO:0000256" key="5">
    <source>
        <dbReference type="ARBA" id="ARBA00023237"/>
    </source>
</evidence>
<dbReference type="GO" id="GO:0009279">
    <property type="term" value="C:cell outer membrane"/>
    <property type="evidence" value="ECO:0007669"/>
    <property type="project" value="UniProtKB-SubCell"/>
</dbReference>
<feature type="lipid moiety-binding region" description="N-palmitoyl cysteine" evidence="7 9">
    <location>
        <position position="20"/>
    </location>
</feature>
<keyword evidence="4 7" id="KW-0564">Palmitate</keyword>
<dbReference type="STRING" id="1414654.BFR47_10520"/>
<dbReference type="SUPFAM" id="SSF58042">
    <property type="entry name" value="Outer membrane lipoprotein"/>
    <property type="match status" value="1"/>
</dbReference>
<dbReference type="GO" id="GO:0043580">
    <property type="term" value="P:periplasmic space organization"/>
    <property type="evidence" value="ECO:0007669"/>
    <property type="project" value="UniProtKB-UniRule"/>
</dbReference>
<evidence type="ECO:0000256" key="7">
    <source>
        <dbReference type="HAMAP-Rule" id="MF_00843"/>
    </source>
</evidence>
<dbReference type="GO" id="GO:0008289">
    <property type="term" value="F:lipid binding"/>
    <property type="evidence" value="ECO:0007669"/>
    <property type="project" value="UniProtKB-UniRule"/>
</dbReference>
<gene>
    <name evidence="7" type="primary">lpp</name>
    <name evidence="12" type="ORF">BFR47_10520</name>
</gene>
<dbReference type="Pfam" id="PF04728">
    <property type="entry name" value="LPP"/>
    <property type="match status" value="1"/>
</dbReference>
<comment type="caution">
    <text evidence="12">The sequence shown here is derived from an EMBL/GenBank/DDBJ whole genome shotgun (WGS) entry which is preliminary data.</text>
</comment>
<dbReference type="PANTHER" id="PTHR38763">
    <property type="entry name" value="MAJOR OUTER MEMBRANE PROLIPOPROTEIN LPP"/>
    <property type="match status" value="1"/>
</dbReference>
<dbReference type="PROSITE" id="PS51257">
    <property type="entry name" value="PROKAR_LIPOPROTEIN"/>
    <property type="match status" value="1"/>
</dbReference>
<comment type="caution">
    <text evidence="7">Lacks conserved residue(s) required for the propagation of feature annotation.</text>
</comment>
<dbReference type="AlphaFoldDB" id="A0A1J4QFS7"/>
<evidence type="ECO:0000256" key="4">
    <source>
        <dbReference type="ARBA" id="ARBA00023139"/>
    </source>
</evidence>
<name>A0A1J4QFS7_9GAMM</name>
<feature type="repeat" evidence="7">
    <location>
        <begin position="27"/>
        <end position="37"/>
    </location>
</feature>
<comment type="similarity">
    <text evidence="7">Belongs to the Lpp family.</text>
</comment>
<evidence type="ECO:0000256" key="6">
    <source>
        <dbReference type="ARBA" id="ARBA00023288"/>
    </source>
</evidence>
<keyword evidence="6 7" id="KW-0449">Lipoprotein</keyword>
<dbReference type="GO" id="GO:0030258">
    <property type="term" value="P:lipid modification"/>
    <property type="evidence" value="ECO:0007669"/>
    <property type="project" value="UniProtKB-UniRule"/>
</dbReference>
<dbReference type="GO" id="GO:0042834">
    <property type="term" value="F:peptidoglycan binding"/>
    <property type="evidence" value="ECO:0007669"/>
    <property type="project" value="UniProtKB-UniRule"/>
</dbReference>